<organism evidence="11 12">
    <name type="scientific">Monosporascus ibericus</name>
    <dbReference type="NCBI Taxonomy" id="155417"/>
    <lineage>
        <taxon>Eukaryota</taxon>
        <taxon>Fungi</taxon>
        <taxon>Dikarya</taxon>
        <taxon>Ascomycota</taxon>
        <taxon>Pezizomycotina</taxon>
        <taxon>Sordariomycetes</taxon>
        <taxon>Xylariomycetidae</taxon>
        <taxon>Xylariales</taxon>
        <taxon>Xylariales incertae sedis</taxon>
        <taxon>Monosporascus</taxon>
    </lineage>
</organism>
<dbReference type="OrthoDB" id="626167at2759"/>
<dbReference type="PANTHER" id="PTHR45783">
    <property type="entry name" value="KINESIN LIGHT CHAIN"/>
    <property type="match status" value="1"/>
</dbReference>
<keyword evidence="4" id="KW-0493">Microtubule</keyword>
<keyword evidence="3" id="KW-0963">Cytoplasm</keyword>
<evidence type="ECO:0000256" key="10">
    <source>
        <dbReference type="SAM" id="MobiDB-lite"/>
    </source>
</evidence>
<keyword evidence="12" id="KW-1185">Reference proteome</keyword>
<evidence type="ECO:0000313" key="11">
    <source>
        <dbReference type="EMBL" id="RYO95238.1"/>
    </source>
</evidence>
<dbReference type="InterPro" id="IPR029058">
    <property type="entry name" value="AB_hydrolase_fold"/>
</dbReference>
<dbReference type="PANTHER" id="PTHR45783:SF3">
    <property type="entry name" value="KINESIN LIGHT CHAIN"/>
    <property type="match status" value="1"/>
</dbReference>
<dbReference type="STRING" id="155417.A0A4Q4SZA9"/>
<dbReference type="EMBL" id="QJNU01000554">
    <property type="protein sequence ID" value="RYO95238.1"/>
    <property type="molecule type" value="Genomic_DNA"/>
</dbReference>
<dbReference type="Pfam" id="PF13374">
    <property type="entry name" value="TPR_10"/>
    <property type="match status" value="2"/>
</dbReference>
<evidence type="ECO:0000256" key="9">
    <source>
        <dbReference type="ARBA" id="ARBA00023212"/>
    </source>
</evidence>
<comment type="similarity">
    <text evidence="2">Belongs to the kinesin light chain family.</text>
</comment>
<gene>
    <name evidence="11" type="ORF">DL764_007723</name>
</gene>
<evidence type="ECO:0000256" key="6">
    <source>
        <dbReference type="ARBA" id="ARBA00022803"/>
    </source>
</evidence>
<evidence type="ECO:0000256" key="8">
    <source>
        <dbReference type="ARBA" id="ARBA00023175"/>
    </source>
</evidence>
<dbReference type="SUPFAM" id="SSF52540">
    <property type="entry name" value="P-loop containing nucleoside triphosphate hydrolases"/>
    <property type="match status" value="1"/>
</dbReference>
<proteinExistence type="inferred from homology"/>
<evidence type="ECO:0000256" key="1">
    <source>
        <dbReference type="ARBA" id="ARBA00004245"/>
    </source>
</evidence>
<dbReference type="Gene3D" id="3.40.50.300">
    <property type="entry name" value="P-loop containing nucleotide triphosphate hydrolases"/>
    <property type="match status" value="1"/>
</dbReference>
<dbReference type="Pfam" id="PF13424">
    <property type="entry name" value="TPR_12"/>
    <property type="match status" value="5"/>
</dbReference>
<dbReference type="SUPFAM" id="SSF53474">
    <property type="entry name" value="alpha/beta-Hydrolases"/>
    <property type="match status" value="1"/>
</dbReference>
<keyword evidence="6" id="KW-0802">TPR repeat</keyword>
<evidence type="ECO:0000313" key="12">
    <source>
        <dbReference type="Proteomes" id="UP000293360"/>
    </source>
</evidence>
<dbReference type="InterPro" id="IPR019734">
    <property type="entry name" value="TPR_rpt"/>
</dbReference>
<keyword evidence="9" id="KW-0206">Cytoskeleton</keyword>
<protein>
    <submittedName>
        <fullName evidence="11">Uncharacterized protein</fullName>
    </submittedName>
</protein>
<dbReference type="SUPFAM" id="SSF48452">
    <property type="entry name" value="TPR-like"/>
    <property type="match status" value="3"/>
</dbReference>
<dbReference type="GO" id="GO:0005737">
    <property type="term" value="C:cytoplasm"/>
    <property type="evidence" value="ECO:0007669"/>
    <property type="project" value="TreeGrafter"/>
</dbReference>
<accession>A0A4Q4SZA9</accession>
<evidence type="ECO:0000256" key="4">
    <source>
        <dbReference type="ARBA" id="ARBA00022701"/>
    </source>
</evidence>
<dbReference type="InterPro" id="IPR002151">
    <property type="entry name" value="Kinesin_light"/>
</dbReference>
<name>A0A4Q4SZA9_9PEZI</name>
<dbReference type="GO" id="GO:0005874">
    <property type="term" value="C:microtubule"/>
    <property type="evidence" value="ECO:0007669"/>
    <property type="project" value="UniProtKB-KW"/>
</dbReference>
<comment type="caution">
    <text evidence="11">The sequence shown here is derived from an EMBL/GenBank/DDBJ whole genome shotgun (WGS) entry which is preliminary data.</text>
</comment>
<dbReference type="PRINTS" id="PR00381">
    <property type="entry name" value="KINESINLIGHT"/>
</dbReference>
<dbReference type="InterPro" id="IPR027417">
    <property type="entry name" value="P-loop_NTPase"/>
</dbReference>
<keyword evidence="8" id="KW-0505">Motor protein</keyword>
<reference evidence="11 12" key="1">
    <citation type="submission" date="2018-06" db="EMBL/GenBank/DDBJ databases">
        <title>Complete Genomes of Monosporascus.</title>
        <authorList>
            <person name="Robinson A.J."/>
            <person name="Natvig D.O."/>
        </authorList>
    </citation>
    <scope>NUCLEOTIDE SEQUENCE [LARGE SCALE GENOMIC DNA]</scope>
    <source>
        <strain evidence="11 12">CBS 110550</strain>
    </source>
</reference>
<dbReference type="SMART" id="SM00028">
    <property type="entry name" value="TPR"/>
    <property type="match status" value="11"/>
</dbReference>
<sequence>MLPAVVPEARIFTYDWDANYFENAPVQTLLGHADNLLALIATEQGPLPRPIIFVASCFGGLVLAEAINRAAQEGSPYRHVLFSTVGVIFLGTPFQGSDAARQAQWQVVVGGILGEQTSDHLVRDLEQKHHFVRQRVQKFTEIANADSFGNQTLFTFYSYDSCLDGFPRQGLFDVTHSGMNKFDCPENPGFKLVRDTIRRFVNNAPGILELRKPNTQHRHFHVPFGRNEDFVGRDSILKQLLERIPPSANKDDCQRTAVEGLGGVGKTQVALEAAYRVRDEHPTCSVFWVPAVDSISFEMAYREIGKALGVQGLDDDKADVKSLVKAALSCDSAGGLKENQISDAESTARLVKFLANLPLAIKQASAYMAKTGISTTKYLNYCQSSNKTMAKLLSKDFEDRGRYREMNNPIATTWLISFNYISRDMPLAARYLKYICFLAEKDIPISLLPSGEDELEEDEKEKDEEEEDELEKDEAIGVLKGYAFILERKNPDAFDIHRLIAITLFSHVATSCFLLGKYDEAEQMYRQTLELKKSMLDREHPDTLTSMDNLALVLYREGKYEEAERMHRQTLELKEKVLGKTHPDTLASMNNIALILDSQGKFEEAEQMHREVLEIREAVLDREHPDTLTTMNNLANVLNNQGKHEEAERMLRQTLKLSQKVLDNNHPDIIASMTNLALVLDSQGKYEEAEQMHRQTLELSKKVRGREHPDTLNCMDNLAIVLDKQGKQEEAEEMCRQTIKLKKTVLWENHPDILTSMNILAIVLFNKGKYEEAEQMHRQTLERRSTVLGEKNPDTFDSINNLANVLSTQGKHEEAELMQRRLLDLSQKNFGRNHPDTLTSMNNLANVLRSQGKYEEAEQKCRQALELFQAVLGREHPLTLISMNNLASLLDSQKKYEEAEHMHRQTLALRQAVLGNEHPDTLGSMNNLANVLRSQGNHDEAEQVHRQELELREAILGSGHLDTLALVLGSQGKHEEAEQMHEDSPTEEL</sequence>
<keyword evidence="7" id="KW-0175">Coiled coil</keyword>
<feature type="compositionally biased region" description="Acidic residues" evidence="10">
    <location>
        <begin position="451"/>
        <end position="471"/>
    </location>
</feature>
<comment type="subcellular location">
    <subcellularLocation>
        <location evidence="1">Cytoplasm</location>
        <location evidence="1">Cytoskeleton</location>
    </subcellularLocation>
</comment>
<dbReference type="Gene3D" id="3.40.50.1820">
    <property type="entry name" value="alpha/beta hydrolase"/>
    <property type="match status" value="1"/>
</dbReference>
<dbReference type="GO" id="GO:0019894">
    <property type="term" value="F:kinesin binding"/>
    <property type="evidence" value="ECO:0007669"/>
    <property type="project" value="TreeGrafter"/>
</dbReference>
<dbReference type="AlphaFoldDB" id="A0A4Q4SZA9"/>
<dbReference type="Gene3D" id="1.25.40.10">
    <property type="entry name" value="Tetratricopeptide repeat domain"/>
    <property type="match status" value="3"/>
</dbReference>
<dbReference type="GO" id="GO:0007018">
    <property type="term" value="P:microtubule-based movement"/>
    <property type="evidence" value="ECO:0007669"/>
    <property type="project" value="TreeGrafter"/>
</dbReference>
<dbReference type="Proteomes" id="UP000293360">
    <property type="component" value="Unassembled WGS sequence"/>
</dbReference>
<evidence type="ECO:0000256" key="3">
    <source>
        <dbReference type="ARBA" id="ARBA00022490"/>
    </source>
</evidence>
<evidence type="ECO:0000256" key="5">
    <source>
        <dbReference type="ARBA" id="ARBA00022737"/>
    </source>
</evidence>
<evidence type="ECO:0000256" key="2">
    <source>
        <dbReference type="ARBA" id="ARBA00009622"/>
    </source>
</evidence>
<keyword evidence="5" id="KW-0677">Repeat</keyword>
<dbReference type="GO" id="GO:0005871">
    <property type="term" value="C:kinesin complex"/>
    <property type="evidence" value="ECO:0007669"/>
    <property type="project" value="InterPro"/>
</dbReference>
<feature type="region of interest" description="Disordered" evidence="10">
    <location>
        <begin position="449"/>
        <end position="471"/>
    </location>
</feature>
<dbReference type="InterPro" id="IPR011990">
    <property type="entry name" value="TPR-like_helical_dom_sf"/>
</dbReference>
<evidence type="ECO:0000256" key="7">
    <source>
        <dbReference type="ARBA" id="ARBA00023054"/>
    </source>
</evidence>